<feature type="non-terminal residue" evidence="1">
    <location>
        <position position="47"/>
    </location>
</feature>
<accession>A0A392UCD0</accession>
<organism evidence="1 2">
    <name type="scientific">Trifolium medium</name>
    <dbReference type="NCBI Taxonomy" id="97028"/>
    <lineage>
        <taxon>Eukaryota</taxon>
        <taxon>Viridiplantae</taxon>
        <taxon>Streptophyta</taxon>
        <taxon>Embryophyta</taxon>
        <taxon>Tracheophyta</taxon>
        <taxon>Spermatophyta</taxon>
        <taxon>Magnoliopsida</taxon>
        <taxon>eudicotyledons</taxon>
        <taxon>Gunneridae</taxon>
        <taxon>Pentapetalae</taxon>
        <taxon>rosids</taxon>
        <taxon>fabids</taxon>
        <taxon>Fabales</taxon>
        <taxon>Fabaceae</taxon>
        <taxon>Papilionoideae</taxon>
        <taxon>50 kb inversion clade</taxon>
        <taxon>NPAAA clade</taxon>
        <taxon>Hologalegina</taxon>
        <taxon>IRL clade</taxon>
        <taxon>Trifolieae</taxon>
        <taxon>Trifolium</taxon>
    </lineage>
</organism>
<keyword evidence="2" id="KW-1185">Reference proteome</keyword>
<evidence type="ECO:0000313" key="2">
    <source>
        <dbReference type="Proteomes" id="UP000265520"/>
    </source>
</evidence>
<protein>
    <submittedName>
        <fullName evidence="1">Uncharacterized protein</fullName>
    </submittedName>
</protein>
<reference evidence="1 2" key="1">
    <citation type="journal article" date="2018" name="Front. Plant Sci.">
        <title>Red Clover (Trifolium pratense) and Zigzag Clover (T. medium) - A Picture of Genomic Similarities and Differences.</title>
        <authorList>
            <person name="Dluhosova J."/>
            <person name="Istvanek J."/>
            <person name="Nedelnik J."/>
            <person name="Repkova J."/>
        </authorList>
    </citation>
    <scope>NUCLEOTIDE SEQUENCE [LARGE SCALE GENOMIC DNA]</scope>
    <source>
        <strain evidence="2">cv. 10/8</strain>
        <tissue evidence="1">Leaf</tissue>
    </source>
</reference>
<name>A0A392UCD0_9FABA</name>
<dbReference type="Proteomes" id="UP000265520">
    <property type="component" value="Unassembled WGS sequence"/>
</dbReference>
<evidence type="ECO:0000313" key="1">
    <source>
        <dbReference type="EMBL" id="MCI71181.1"/>
    </source>
</evidence>
<comment type="caution">
    <text evidence="1">The sequence shown here is derived from an EMBL/GenBank/DDBJ whole genome shotgun (WGS) entry which is preliminary data.</text>
</comment>
<sequence>MNSPSTRLSWLTPSPCTVGSDDSWMGLEFCEAMREISPTLPPLLVVL</sequence>
<dbReference type="AlphaFoldDB" id="A0A392UCD0"/>
<proteinExistence type="predicted"/>
<dbReference type="EMBL" id="LXQA010791197">
    <property type="protein sequence ID" value="MCI71181.1"/>
    <property type="molecule type" value="Genomic_DNA"/>
</dbReference>